<feature type="transmembrane region" description="Helical" evidence="1">
    <location>
        <begin position="374"/>
        <end position="395"/>
    </location>
</feature>
<comment type="caution">
    <text evidence="2">The sequence shown here is derived from an EMBL/GenBank/DDBJ whole genome shotgun (WGS) entry which is preliminary data.</text>
</comment>
<evidence type="ECO:0000256" key="1">
    <source>
        <dbReference type="SAM" id="Phobius"/>
    </source>
</evidence>
<dbReference type="Proteomes" id="UP000321548">
    <property type="component" value="Unassembled WGS sequence"/>
</dbReference>
<feature type="transmembrane region" description="Helical" evidence="1">
    <location>
        <begin position="74"/>
        <end position="93"/>
    </location>
</feature>
<keyword evidence="1" id="KW-0812">Transmembrane</keyword>
<keyword evidence="1" id="KW-1133">Transmembrane helix</keyword>
<feature type="transmembrane region" description="Helical" evidence="1">
    <location>
        <begin position="21"/>
        <end position="54"/>
    </location>
</feature>
<feature type="transmembrane region" description="Helical" evidence="1">
    <location>
        <begin position="150"/>
        <end position="168"/>
    </location>
</feature>
<dbReference type="RefSeq" id="WP_147703983.1">
    <property type="nucleotide sequence ID" value="NZ_VDUY01000003.1"/>
</dbReference>
<evidence type="ECO:0000313" key="3">
    <source>
        <dbReference type="Proteomes" id="UP000321548"/>
    </source>
</evidence>
<feature type="transmembrane region" description="Helical" evidence="1">
    <location>
        <begin position="206"/>
        <end position="228"/>
    </location>
</feature>
<keyword evidence="3" id="KW-1185">Reference proteome</keyword>
<accession>A0A5C8NXV9</accession>
<dbReference type="EMBL" id="VDUY01000003">
    <property type="protein sequence ID" value="TXL66069.1"/>
    <property type="molecule type" value="Genomic_DNA"/>
</dbReference>
<feature type="transmembrane region" description="Helical" evidence="1">
    <location>
        <begin position="260"/>
        <end position="285"/>
    </location>
</feature>
<feature type="transmembrane region" description="Helical" evidence="1">
    <location>
        <begin position="337"/>
        <end position="362"/>
    </location>
</feature>
<keyword evidence="1" id="KW-0472">Membrane</keyword>
<organism evidence="2 3">
    <name type="scientific">Zeimonas arvi</name>
    <dbReference type="NCBI Taxonomy" id="2498847"/>
    <lineage>
        <taxon>Bacteria</taxon>
        <taxon>Pseudomonadati</taxon>
        <taxon>Pseudomonadota</taxon>
        <taxon>Betaproteobacteria</taxon>
        <taxon>Burkholderiales</taxon>
        <taxon>Burkholderiaceae</taxon>
        <taxon>Zeimonas</taxon>
    </lineage>
</organism>
<evidence type="ECO:0000313" key="2">
    <source>
        <dbReference type="EMBL" id="TXL66069.1"/>
    </source>
</evidence>
<reference evidence="2 3" key="1">
    <citation type="submission" date="2019-06" db="EMBL/GenBank/DDBJ databases">
        <title>Quisquiliibacterium sp. nov., isolated from a maize field.</title>
        <authorList>
            <person name="Lin S.-Y."/>
            <person name="Tsai C.-F."/>
            <person name="Young C.-C."/>
        </authorList>
    </citation>
    <scope>NUCLEOTIDE SEQUENCE [LARGE SCALE GENOMIC DNA]</scope>
    <source>
        <strain evidence="2 3">CC-CFT501</strain>
    </source>
</reference>
<feature type="transmembrane region" description="Helical" evidence="1">
    <location>
        <begin position="234"/>
        <end position="253"/>
    </location>
</feature>
<sequence length="499" mass="53210">MSPTPLARLRSLFDMYSPSPVSRVVVLVTMALGVVLLAGAVSTGSGIGALPFLLLVWANHERFLATLDGLFERHGWFVLAVPLGVFVAKMLMVPPTASDDLLRHIASAFWPGGYADMYVHTALPPVELYPAFDWFVGGLARSLGPAPTMWLMQALAFGAFVWVFVAAARRLLGGHPAASVLTLVALVLVLEIMAGRLMLARPEIFMTTWALAGLLVSGRVGLAAWLATGLASGSAYWLAPLYFPAVLLIAASWRARLGVLAFLLAGWATLWGLMTGGAIVDAALWTFAQVANRIPGMAVSENMSIVNVLLAPQMLALALGSAWAATRATADNRLLWLALYFLLSNQARYGGIVAPLFALHLLSALRTAAVPLSAPWRSVVVAMATVSLSLLSNGIPRYQMLPRFDLPEGSVVLTGFSEATYSTLFVNPGKVKVAPAFEIGAASARVQELVQGLSQGRLDCGTLNGLAFTHLIENTLTGASLPCLTLDATQAGWRLWRVH</sequence>
<protein>
    <submittedName>
        <fullName evidence="2">Uncharacterized protein</fullName>
    </submittedName>
</protein>
<proteinExistence type="predicted"/>
<name>A0A5C8NXV9_9BURK</name>
<dbReference type="AlphaFoldDB" id="A0A5C8NXV9"/>
<gene>
    <name evidence="2" type="ORF">FHP08_08315</name>
</gene>
<feature type="transmembrane region" description="Helical" evidence="1">
    <location>
        <begin position="174"/>
        <end position="194"/>
    </location>
</feature>